<name>A0A2I6PD06_9CAUD</name>
<dbReference type="InterPro" id="IPR003615">
    <property type="entry name" value="HNH_nuc"/>
</dbReference>
<gene>
    <name evidence="1" type="ORF">phiL_030</name>
</gene>
<evidence type="ECO:0000313" key="2">
    <source>
        <dbReference type="Proteomes" id="UP000240724"/>
    </source>
</evidence>
<dbReference type="CDD" id="cd00085">
    <property type="entry name" value="HNHc"/>
    <property type="match status" value="1"/>
</dbReference>
<proteinExistence type="predicted"/>
<accession>A0A2I6PD06</accession>
<reference evidence="1 2" key="1">
    <citation type="submission" date="2017-12" db="EMBL/GenBank/DDBJ databases">
        <title>A novel LAMP bacteriophage infecting Escherichia coli.</title>
        <authorList>
            <person name="Golomidova A.K."/>
            <person name="Letarov A.V."/>
            <person name="Kostryukova E.S."/>
            <person name="Babenko V.V."/>
            <person name="Prokhorov N.S."/>
        </authorList>
    </citation>
    <scope>NUCLEOTIDE SEQUENCE [LARGE SCALE GENOMIC DNA]</scope>
</reference>
<dbReference type="Proteomes" id="UP000240724">
    <property type="component" value="Segment"/>
</dbReference>
<keyword evidence="2" id="KW-1185">Reference proteome</keyword>
<dbReference type="EMBL" id="MG673519">
    <property type="protein sequence ID" value="AUM57610.1"/>
    <property type="molecule type" value="Genomic_DNA"/>
</dbReference>
<protein>
    <recommendedName>
        <fullName evidence="3">Terminase small subunit</fullName>
    </recommendedName>
</protein>
<evidence type="ECO:0008006" key="3">
    <source>
        <dbReference type="Google" id="ProtNLM"/>
    </source>
</evidence>
<evidence type="ECO:0000313" key="1">
    <source>
        <dbReference type="EMBL" id="AUM57610.1"/>
    </source>
</evidence>
<sequence length="134" mass="15424">MAKSEKTRCSGTWTEARYNSFIKSGIRSLTRKWKPMFDALAEAKTEQKINPKTGRLAMHFKCAMCGSDHPVKDMAIDHIEPIVPLDHEATWDEIISRALCEKEGFQVLCKDPCHKIKTKEENDARKQFKKGNER</sequence>
<organism evidence="1 2">
    <name type="scientific">Escherichia phage LAMP</name>
    <dbReference type="NCBI Taxonomy" id="2065191"/>
    <lineage>
        <taxon>Viruses</taxon>
        <taxon>Duplodnaviria</taxon>
        <taxon>Heunggongvirae</taxon>
        <taxon>Uroviricota</taxon>
        <taxon>Caudoviricetes</taxon>
        <taxon>Mktvariviridae</taxon>
        <taxon>Gordonclarkvirinae</taxon>
        <taxon>Kuravirus</taxon>
        <taxon>Kuravirus LAMP</taxon>
    </lineage>
</organism>